<keyword evidence="10" id="KW-0472">Membrane</keyword>
<evidence type="ECO:0000256" key="10">
    <source>
        <dbReference type="SAM" id="Phobius"/>
    </source>
</evidence>
<evidence type="ECO:0000256" key="9">
    <source>
        <dbReference type="SAM" id="MobiDB-lite"/>
    </source>
</evidence>
<evidence type="ECO:0000256" key="1">
    <source>
        <dbReference type="ARBA" id="ARBA00000085"/>
    </source>
</evidence>
<evidence type="ECO:0000256" key="8">
    <source>
        <dbReference type="ARBA" id="ARBA00023012"/>
    </source>
</evidence>
<evidence type="ECO:0000256" key="5">
    <source>
        <dbReference type="ARBA" id="ARBA00022741"/>
    </source>
</evidence>
<name>A0A1G8ILK6_9ACTN</name>
<comment type="catalytic activity">
    <reaction evidence="1">
        <text>ATP + protein L-histidine = ADP + protein N-phospho-L-histidine.</text>
        <dbReference type="EC" id="2.7.13.3"/>
    </reaction>
</comment>
<dbReference type="Gene3D" id="1.20.5.1930">
    <property type="match status" value="1"/>
</dbReference>
<feature type="transmembrane region" description="Helical" evidence="10">
    <location>
        <begin position="101"/>
        <end position="117"/>
    </location>
</feature>
<evidence type="ECO:0000259" key="11">
    <source>
        <dbReference type="Pfam" id="PF02518"/>
    </source>
</evidence>
<dbReference type="PANTHER" id="PTHR24421:SF10">
    <property type="entry name" value="NITRATE_NITRITE SENSOR PROTEIN NARQ"/>
    <property type="match status" value="1"/>
</dbReference>
<keyword evidence="7" id="KW-0067">ATP-binding</keyword>
<evidence type="ECO:0000256" key="7">
    <source>
        <dbReference type="ARBA" id="ARBA00022840"/>
    </source>
</evidence>
<feature type="domain" description="Histidine kinase/HSP90-like ATPase" evidence="11">
    <location>
        <begin position="311"/>
        <end position="438"/>
    </location>
</feature>
<sequence length="445" mass="47060">MDLRAVPGQLSAWLSRRPAWFSDVLLAVFVTVIQVQSVADYAAVLPEPAARPVTDFGSAGYVLLVVSGVAVVARRRWPVTVLAITAVASLVYFALDYPQRLSCLALFIAMYTVAAYGDGRRSLLVAGMGTTVLSIGWMIPAMDVEPSVGLGWVFLRIGATAISATLGESVRSRRVIAADALERAELAERSREEEARARVGAERLRIAREVHDTVAHAIAIINVQSGVTAHVLDKRPEQAREALRTIEQTSSRALREMRAILGVLRDGDEREPYPGLDQIHELTGKARDAGLDIAIEQASPVTPLPSAVGSAAYRIVQESITNVIRHVGPTRVTVVLEPGDDALRIRVIDEGRRAPSPAPADRAPSPAPAGRAPSPAPAGRALSPALAGGAFLSAPAGGSPTSGRGIAGMRERCQLLGGELDAKTRPGGGFEVTARLPLVPLGSHL</sequence>
<evidence type="ECO:0000256" key="2">
    <source>
        <dbReference type="ARBA" id="ARBA00012438"/>
    </source>
</evidence>
<evidence type="ECO:0000256" key="6">
    <source>
        <dbReference type="ARBA" id="ARBA00022777"/>
    </source>
</evidence>
<dbReference type="InterPro" id="IPR003594">
    <property type="entry name" value="HATPase_dom"/>
</dbReference>
<dbReference type="Pfam" id="PF07730">
    <property type="entry name" value="HisKA_3"/>
    <property type="match status" value="1"/>
</dbReference>
<dbReference type="PANTHER" id="PTHR24421">
    <property type="entry name" value="NITRATE/NITRITE SENSOR PROTEIN NARX-RELATED"/>
    <property type="match status" value="1"/>
</dbReference>
<proteinExistence type="predicted"/>
<dbReference type="CDD" id="cd16917">
    <property type="entry name" value="HATPase_UhpB-NarQ-NarX-like"/>
    <property type="match status" value="1"/>
</dbReference>
<gene>
    <name evidence="14" type="ORF">SAMN05421869_104529</name>
</gene>
<dbReference type="GO" id="GO:0016020">
    <property type="term" value="C:membrane"/>
    <property type="evidence" value="ECO:0007669"/>
    <property type="project" value="InterPro"/>
</dbReference>
<keyword evidence="3" id="KW-0597">Phosphoprotein</keyword>
<dbReference type="EC" id="2.7.13.3" evidence="2"/>
<dbReference type="InterPro" id="IPR011712">
    <property type="entry name" value="Sig_transdc_His_kin_sub3_dim/P"/>
</dbReference>
<keyword evidence="8" id="KW-0902">Two-component regulatory system</keyword>
<keyword evidence="10" id="KW-1133">Transmembrane helix</keyword>
<keyword evidence="10" id="KW-0812">Transmembrane</keyword>
<feature type="compositionally biased region" description="Low complexity" evidence="9">
    <location>
        <begin position="359"/>
        <end position="381"/>
    </location>
</feature>
<feature type="domain" description="DUF7134" evidence="13">
    <location>
        <begin position="10"/>
        <end position="174"/>
    </location>
</feature>
<feature type="region of interest" description="Disordered" evidence="9">
    <location>
        <begin position="350"/>
        <end position="381"/>
    </location>
</feature>
<protein>
    <recommendedName>
        <fullName evidence="2">histidine kinase</fullName>
        <ecNumber evidence="2">2.7.13.3</ecNumber>
    </recommendedName>
</protein>
<organism evidence="14 15">
    <name type="scientific">Nonomuraea jiangxiensis</name>
    <dbReference type="NCBI Taxonomy" id="633440"/>
    <lineage>
        <taxon>Bacteria</taxon>
        <taxon>Bacillati</taxon>
        <taxon>Actinomycetota</taxon>
        <taxon>Actinomycetes</taxon>
        <taxon>Streptosporangiales</taxon>
        <taxon>Streptosporangiaceae</taxon>
        <taxon>Nonomuraea</taxon>
    </lineage>
</organism>
<dbReference type="InterPro" id="IPR036890">
    <property type="entry name" value="HATPase_C_sf"/>
</dbReference>
<dbReference type="STRING" id="633440.SAMN05421869_104529"/>
<dbReference type="RefSeq" id="WP_090930972.1">
    <property type="nucleotide sequence ID" value="NZ_FNDJ01000004.1"/>
</dbReference>
<dbReference type="OrthoDB" id="227596at2"/>
<dbReference type="GO" id="GO:0005524">
    <property type="term" value="F:ATP binding"/>
    <property type="evidence" value="ECO:0007669"/>
    <property type="project" value="UniProtKB-KW"/>
</dbReference>
<dbReference type="EMBL" id="FNDJ01000004">
    <property type="protein sequence ID" value="SDI19794.1"/>
    <property type="molecule type" value="Genomic_DNA"/>
</dbReference>
<keyword evidence="15" id="KW-1185">Reference proteome</keyword>
<dbReference type="InterPro" id="IPR050482">
    <property type="entry name" value="Sensor_HK_TwoCompSys"/>
</dbReference>
<dbReference type="Pfam" id="PF23539">
    <property type="entry name" value="DUF7134"/>
    <property type="match status" value="1"/>
</dbReference>
<evidence type="ECO:0000259" key="12">
    <source>
        <dbReference type="Pfam" id="PF07730"/>
    </source>
</evidence>
<accession>A0A1G8ILK6</accession>
<evidence type="ECO:0000259" key="13">
    <source>
        <dbReference type="Pfam" id="PF23539"/>
    </source>
</evidence>
<keyword evidence="4" id="KW-0808">Transferase</keyword>
<evidence type="ECO:0000256" key="3">
    <source>
        <dbReference type="ARBA" id="ARBA00022553"/>
    </source>
</evidence>
<dbReference type="Pfam" id="PF02518">
    <property type="entry name" value="HATPase_c"/>
    <property type="match status" value="1"/>
</dbReference>
<feature type="transmembrane region" description="Helical" evidence="10">
    <location>
        <begin position="124"/>
        <end position="142"/>
    </location>
</feature>
<feature type="transmembrane region" description="Helical" evidence="10">
    <location>
        <begin position="56"/>
        <end position="72"/>
    </location>
</feature>
<dbReference type="GO" id="GO:0046983">
    <property type="term" value="F:protein dimerization activity"/>
    <property type="evidence" value="ECO:0007669"/>
    <property type="project" value="InterPro"/>
</dbReference>
<dbReference type="Gene3D" id="3.30.565.10">
    <property type="entry name" value="Histidine kinase-like ATPase, C-terminal domain"/>
    <property type="match status" value="1"/>
</dbReference>
<feature type="transmembrane region" description="Helical" evidence="10">
    <location>
        <begin position="20"/>
        <end position="44"/>
    </location>
</feature>
<keyword evidence="6 14" id="KW-0418">Kinase</keyword>
<feature type="domain" description="Signal transduction histidine kinase subgroup 3 dimerisation and phosphoacceptor" evidence="12">
    <location>
        <begin position="202"/>
        <end position="268"/>
    </location>
</feature>
<evidence type="ECO:0000313" key="15">
    <source>
        <dbReference type="Proteomes" id="UP000199202"/>
    </source>
</evidence>
<evidence type="ECO:0000313" key="14">
    <source>
        <dbReference type="EMBL" id="SDI19794.1"/>
    </source>
</evidence>
<dbReference type="GO" id="GO:0000155">
    <property type="term" value="F:phosphorelay sensor kinase activity"/>
    <property type="evidence" value="ECO:0007669"/>
    <property type="project" value="InterPro"/>
</dbReference>
<dbReference type="Proteomes" id="UP000199202">
    <property type="component" value="Unassembled WGS sequence"/>
</dbReference>
<keyword evidence="5" id="KW-0547">Nucleotide-binding</keyword>
<dbReference type="SUPFAM" id="SSF55874">
    <property type="entry name" value="ATPase domain of HSP90 chaperone/DNA topoisomerase II/histidine kinase"/>
    <property type="match status" value="1"/>
</dbReference>
<evidence type="ECO:0000256" key="4">
    <source>
        <dbReference type="ARBA" id="ARBA00022679"/>
    </source>
</evidence>
<reference evidence="14 15" key="1">
    <citation type="submission" date="2016-10" db="EMBL/GenBank/DDBJ databases">
        <authorList>
            <person name="de Groot N.N."/>
        </authorList>
    </citation>
    <scope>NUCLEOTIDE SEQUENCE [LARGE SCALE GENOMIC DNA]</scope>
    <source>
        <strain evidence="14 15">CGMCC 4.6533</strain>
    </source>
</reference>
<feature type="transmembrane region" description="Helical" evidence="10">
    <location>
        <begin position="79"/>
        <end position="95"/>
    </location>
</feature>
<dbReference type="InterPro" id="IPR055558">
    <property type="entry name" value="DUF7134"/>
</dbReference>
<dbReference type="AlphaFoldDB" id="A0A1G8ILK6"/>